<dbReference type="AlphaFoldDB" id="A0AAV5VJC9"/>
<evidence type="ECO:0000313" key="2">
    <source>
        <dbReference type="Proteomes" id="UP001432322"/>
    </source>
</evidence>
<keyword evidence="2" id="KW-1185">Reference proteome</keyword>
<accession>A0AAV5VJC9</accession>
<dbReference type="EMBL" id="BTSY01000003">
    <property type="protein sequence ID" value="GMT18388.1"/>
    <property type="molecule type" value="Genomic_DNA"/>
</dbReference>
<sequence length="78" mass="9167">LREKIFETLRKCSTIGVFSKTETQQFFCDVFDFFHSNNSLEDLSEVEKEIMLDVFQDNDTLCSLFKNLDGSTNLLKFR</sequence>
<name>A0AAV5VJC9_9BILA</name>
<comment type="caution">
    <text evidence="1">The sequence shown here is derived from an EMBL/GenBank/DDBJ whole genome shotgun (WGS) entry which is preliminary data.</text>
</comment>
<organism evidence="1 2">
    <name type="scientific">Pristionchus fissidentatus</name>
    <dbReference type="NCBI Taxonomy" id="1538716"/>
    <lineage>
        <taxon>Eukaryota</taxon>
        <taxon>Metazoa</taxon>
        <taxon>Ecdysozoa</taxon>
        <taxon>Nematoda</taxon>
        <taxon>Chromadorea</taxon>
        <taxon>Rhabditida</taxon>
        <taxon>Rhabditina</taxon>
        <taxon>Diplogasteromorpha</taxon>
        <taxon>Diplogasteroidea</taxon>
        <taxon>Neodiplogasteridae</taxon>
        <taxon>Pristionchus</taxon>
    </lineage>
</organism>
<evidence type="ECO:0000313" key="1">
    <source>
        <dbReference type="EMBL" id="GMT18388.1"/>
    </source>
</evidence>
<protein>
    <submittedName>
        <fullName evidence="1">Uncharacterized protein</fullName>
    </submittedName>
</protein>
<dbReference type="Proteomes" id="UP001432322">
    <property type="component" value="Unassembled WGS sequence"/>
</dbReference>
<proteinExistence type="predicted"/>
<gene>
    <name evidence="1" type="ORF">PFISCL1PPCAC_9685</name>
</gene>
<reference evidence="1" key="1">
    <citation type="submission" date="2023-10" db="EMBL/GenBank/DDBJ databases">
        <title>Genome assembly of Pristionchus species.</title>
        <authorList>
            <person name="Yoshida K."/>
            <person name="Sommer R.J."/>
        </authorList>
    </citation>
    <scope>NUCLEOTIDE SEQUENCE</scope>
    <source>
        <strain evidence="1">RS5133</strain>
    </source>
</reference>
<feature type="non-terminal residue" evidence="1">
    <location>
        <position position="78"/>
    </location>
</feature>
<feature type="non-terminal residue" evidence="1">
    <location>
        <position position="1"/>
    </location>
</feature>